<dbReference type="EMBL" id="AP018553">
    <property type="protein sequence ID" value="BBD72551.1"/>
    <property type="molecule type" value="Genomic_DNA"/>
</dbReference>
<keyword evidence="3" id="KW-0687">Ribonucleoprotein</keyword>
<dbReference type="Proteomes" id="UP000276741">
    <property type="component" value="Chromosome"/>
</dbReference>
<reference evidence="6" key="3">
    <citation type="journal article" date="2019" name="BMC Res. Notes">
        <title>Complete genome sequence of the Sulfodiicoccus acidiphilus strain HS-1T, the first crenarchaeon that lacks polB3, isolated from an acidic hot spring in Ohwaku-dani, Hakone, Japan.</title>
        <authorList>
            <person name="Sakai H.D."/>
            <person name="Kurosawa N."/>
        </authorList>
    </citation>
    <scope>NUCLEOTIDE SEQUENCE</scope>
    <source>
        <strain evidence="6">HS-1</strain>
    </source>
</reference>
<dbReference type="SUPFAM" id="SSF54575">
    <property type="entry name" value="Ribosomal protein L31e"/>
    <property type="match status" value="1"/>
</dbReference>
<dbReference type="Proteomes" id="UP000616143">
    <property type="component" value="Unassembled WGS sequence"/>
</dbReference>
<dbReference type="GO" id="GO:0006412">
    <property type="term" value="P:translation"/>
    <property type="evidence" value="ECO:0007669"/>
    <property type="project" value="InterPro"/>
</dbReference>
<dbReference type="AlphaFoldDB" id="A0A348B2Z9"/>
<keyword evidence="2 6" id="KW-0689">Ribosomal protein</keyword>
<evidence type="ECO:0000256" key="4">
    <source>
        <dbReference type="ARBA" id="ARBA00035230"/>
    </source>
</evidence>
<dbReference type="InterPro" id="IPR000054">
    <property type="entry name" value="Ribosomal_eL31"/>
</dbReference>
<evidence type="ECO:0000256" key="5">
    <source>
        <dbReference type="ARBA" id="ARBA00035378"/>
    </source>
</evidence>
<gene>
    <name evidence="7" type="ORF">GCM10007116_09310</name>
    <name evidence="6" type="ORF">HS1genome_0940</name>
</gene>
<dbReference type="NCBIfam" id="NF002258">
    <property type="entry name" value="PRK01192.1-1"/>
    <property type="match status" value="1"/>
</dbReference>
<dbReference type="GO" id="GO:1990904">
    <property type="term" value="C:ribonucleoprotein complex"/>
    <property type="evidence" value="ECO:0007669"/>
    <property type="project" value="UniProtKB-KW"/>
</dbReference>
<dbReference type="OrthoDB" id="36822at2157"/>
<dbReference type="Pfam" id="PF01198">
    <property type="entry name" value="Ribosomal_L31e"/>
    <property type="match status" value="1"/>
</dbReference>
<dbReference type="RefSeq" id="WP_126449835.1">
    <property type="nucleotide sequence ID" value="NZ_AP018553.1"/>
</dbReference>
<evidence type="ECO:0000256" key="2">
    <source>
        <dbReference type="ARBA" id="ARBA00022980"/>
    </source>
</evidence>
<dbReference type="EMBL" id="BMQS01000007">
    <property type="protein sequence ID" value="GGT93723.1"/>
    <property type="molecule type" value="Genomic_DNA"/>
</dbReference>
<name>A0A348B2Z9_9CREN</name>
<evidence type="ECO:0000313" key="6">
    <source>
        <dbReference type="EMBL" id="BBD72551.1"/>
    </source>
</evidence>
<reference evidence="7" key="4">
    <citation type="submission" date="2020-09" db="EMBL/GenBank/DDBJ databases">
        <authorList>
            <person name="Sun Q."/>
            <person name="Ohkuma M."/>
        </authorList>
    </citation>
    <scope>NUCLEOTIDE SEQUENCE</scope>
    <source>
        <strain evidence="7">JCM 31740</strain>
    </source>
</reference>
<dbReference type="SMART" id="SM01380">
    <property type="entry name" value="Ribosomal_L31e"/>
    <property type="match status" value="1"/>
</dbReference>
<evidence type="ECO:0000256" key="1">
    <source>
        <dbReference type="ARBA" id="ARBA00010808"/>
    </source>
</evidence>
<evidence type="ECO:0000256" key="3">
    <source>
        <dbReference type="ARBA" id="ARBA00023274"/>
    </source>
</evidence>
<evidence type="ECO:0000313" key="7">
    <source>
        <dbReference type="EMBL" id="GGT93723.1"/>
    </source>
</evidence>
<protein>
    <recommendedName>
        <fullName evidence="4">Large ribosomal subunit protein eL31</fullName>
    </recommendedName>
    <alternativeName>
        <fullName evidence="5">50S ribosomal protein L31e</fullName>
    </alternativeName>
</protein>
<organism evidence="6 8">
    <name type="scientific">Sulfodiicoccus acidiphilus</name>
    <dbReference type="NCBI Taxonomy" id="1670455"/>
    <lineage>
        <taxon>Archaea</taxon>
        <taxon>Thermoproteota</taxon>
        <taxon>Thermoprotei</taxon>
        <taxon>Sulfolobales</taxon>
        <taxon>Sulfolobaceae</taxon>
        <taxon>Sulfodiicoccus</taxon>
    </lineage>
</organism>
<accession>A0A348B2Z9</accession>
<dbReference type="GeneID" id="38666445"/>
<proteinExistence type="inferred from homology"/>
<evidence type="ECO:0000313" key="8">
    <source>
        <dbReference type="Proteomes" id="UP000276741"/>
    </source>
</evidence>
<dbReference type="Gene3D" id="3.10.440.10">
    <property type="match status" value="1"/>
</dbReference>
<keyword evidence="8" id="KW-1185">Reference proteome</keyword>
<sequence length="89" mass="9951">MQEKENFEMVISLREVQTGKRAGRASRAIREIRREVRRHTGATRVIVDPLLAELVLGRGRNRCPSKVTVAISKIGEKTVIVKSVLKVSA</sequence>
<comment type="similarity">
    <text evidence="1">Belongs to the eukaryotic ribosomal protein eL31 family.</text>
</comment>
<reference evidence="8" key="2">
    <citation type="submission" date="2018-04" db="EMBL/GenBank/DDBJ databases">
        <title>Complete genome sequence of Sulfodiicoccus acidiphilus strain HS-1.</title>
        <authorList>
            <person name="Sakai H.D."/>
            <person name="Kurosawa N."/>
        </authorList>
    </citation>
    <scope>NUCLEOTIDE SEQUENCE [LARGE SCALE GENOMIC DNA]</scope>
    <source>
        <strain evidence="8">HS-1</strain>
    </source>
</reference>
<dbReference type="GO" id="GO:0003735">
    <property type="term" value="F:structural constituent of ribosome"/>
    <property type="evidence" value="ECO:0007669"/>
    <property type="project" value="InterPro"/>
</dbReference>
<dbReference type="InterPro" id="IPR023621">
    <property type="entry name" value="Ribosomal_eL31_dom_sf"/>
</dbReference>
<dbReference type="GO" id="GO:0005840">
    <property type="term" value="C:ribosome"/>
    <property type="evidence" value="ECO:0007669"/>
    <property type="project" value="UniProtKB-KW"/>
</dbReference>
<dbReference type="KEGG" id="sacd:HS1genome_0940"/>
<reference evidence="7" key="1">
    <citation type="journal article" date="2014" name="Int. J. Syst. Evol. Microbiol.">
        <title>Complete genome sequence of Corynebacterium casei LMG S-19264T (=DSM 44701T), isolated from a smear-ripened cheese.</title>
        <authorList>
            <consortium name="US DOE Joint Genome Institute (JGI-PGF)"/>
            <person name="Walter F."/>
            <person name="Albersmeier A."/>
            <person name="Kalinowski J."/>
            <person name="Ruckert C."/>
        </authorList>
    </citation>
    <scope>NUCLEOTIDE SEQUENCE</scope>
    <source>
        <strain evidence="7">JCM 31740</strain>
    </source>
</reference>